<dbReference type="PANTHER" id="PTHR23353">
    <property type="entry name" value="RAB-GAP/TBC-RELATED"/>
    <property type="match status" value="1"/>
</dbReference>
<dbReference type="InterPro" id="IPR053019">
    <property type="entry name" value="GATA_zinc_finger"/>
</dbReference>
<evidence type="ECO:0000256" key="1">
    <source>
        <dbReference type="SAM" id="MobiDB-lite"/>
    </source>
</evidence>
<proteinExistence type="predicted"/>
<evidence type="ECO:0000313" key="3">
    <source>
        <dbReference type="WBParaSite" id="TREG1_124810.1"/>
    </source>
</evidence>
<evidence type="ECO:0000313" key="2">
    <source>
        <dbReference type="Proteomes" id="UP000050795"/>
    </source>
</evidence>
<protein>
    <submittedName>
        <fullName evidence="3">Uncharacterized protein</fullName>
    </submittedName>
</protein>
<keyword evidence="2" id="KW-1185">Reference proteome</keyword>
<feature type="region of interest" description="Disordered" evidence="1">
    <location>
        <begin position="318"/>
        <end position="340"/>
    </location>
</feature>
<name>A0AA85J2S0_TRIRE</name>
<accession>A0AA85J2S0</accession>
<organism evidence="2 3">
    <name type="scientific">Trichobilharzia regenti</name>
    <name type="common">Nasal bird schistosome</name>
    <dbReference type="NCBI Taxonomy" id="157069"/>
    <lineage>
        <taxon>Eukaryota</taxon>
        <taxon>Metazoa</taxon>
        <taxon>Spiralia</taxon>
        <taxon>Lophotrochozoa</taxon>
        <taxon>Platyhelminthes</taxon>
        <taxon>Trematoda</taxon>
        <taxon>Digenea</taxon>
        <taxon>Strigeidida</taxon>
        <taxon>Schistosomatoidea</taxon>
        <taxon>Schistosomatidae</taxon>
        <taxon>Trichobilharzia</taxon>
    </lineage>
</organism>
<reference evidence="3" key="2">
    <citation type="submission" date="2023-11" db="UniProtKB">
        <authorList>
            <consortium name="WormBaseParasite"/>
        </authorList>
    </citation>
    <scope>IDENTIFICATION</scope>
</reference>
<dbReference type="AlphaFoldDB" id="A0AA85J2S0"/>
<dbReference type="WBParaSite" id="TREG1_124810.1">
    <property type="protein sequence ID" value="TREG1_124810.1"/>
    <property type="gene ID" value="TREG1_124810"/>
</dbReference>
<sequence length="376" mass="40036">MTPHPGGGGRGVVMDQYTSDIMLNTTNNNPSLSSGIKKERIVSMNKQQHHQQQPPSTPIYPIYSGHTGFPVVSSNAVSSHFQLSLTSSPSTGVSCFTTNNNSILVKPDYQHNYSGNCNQSSILPCAEISLPFQHNLLDNNNNNNNSGVSLAQLLAIGGGSSGVGSIVQPSCSNIPCDFMPAASSSSSCILSNVNQSNHFPTPAIATPSIARAGAALAADGSTNTSNLYANQLNTIGRNNNNNNNNAIGVGVGKHHQTLSQQQQQDISPPRLLALPNSNNNYYMPHISSTLVEAAVYQHLPNLQKDSLYTNHNSNNNYFYNPYHDDDDGDDNHSSVGGVGTSGIQPASLVVDWSRNDLVSGKVGGHFTPIPYHPMPT</sequence>
<dbReference type="Proteomes" id="UP000050795">
    <property type="component" value="Unassembled WGS sequence"/>
</dbReference>
<reference evidence="2" key="1">
    <citation type="submission" date="2022-06" db="EMBL/GenBank/DDBJ databases">
        <authorList>
            <person name="Berger JAMES D."/>
            <person name="Berger JAMES D."/>
        </authorList>
    </citation>
    <scope>NUCLEOTIDE SEQUENCE [LARGE SCALE GENOMIC DNA]</scope>
</reference>